<comment type="caution">
    <text evidence="1">The sequence shown here is derived from an EMBL/GenBank/DDBJ whole genome shotgun (WGS) entry which is preliminary data.</text>
</comment>
<dbReference type="Proteomes" id="UP000565711">
    <property type="component" value="Unassembled WGS sequence"/>
</dbReference>
<name>A0A846Y1A2_9NOCA</name>
<dbReference type="EMBL" id="JAAXOP010000004">
    <property type="protein sequence ID" value="NKY50349.1"/>
    <property type="molecule type" value="Genomic_DNA"/>
</dbReference>
<protein>
    <submittedName>
        <fullName evidence="1">Uncharacterized protein</fullName>
    </submittedName>
</protein>
<evidence type="ECO:0000313" key="1">
    <source>
        <dbReference type="EMBL" id="NKY50349.1"/>
    </source>
</evidence>
<gene>
    <name evidence="1" type="ORF">HGA08_09020</name>
</gene>
<evidence type="ECO:0000313" key="2">
    <source>
        <dbReference type="Proteomes" id="UP000565711"/>
    </source>
</evidence>
<dbReference type="RefSeq" id="WP_067879042.1">
    <property type="nucleotide sequence ID" value="NZ_JAAXOP010000004.1"/>
</dbReference>
<sequence>MDDVTQLVKTALAATSGENEGTAVLSTDEGFVQWLGFHDAVRVEVAHPAIARPTTSWWKRRQQAPAHPQRNEKIAALTELGFAEAEPNYLREMAAGEIGWEQITFTIVSALREVLGISAAEQITVETF</sequence>
<keyword evidence="2" id="KW-1185">Reference proteome</keyword>
<organism evidence="1 2">
    <name type="scientific">Nocardia vermiculata</name>
    <dbReference type="NCBI Taxonomy" id="257274"/>
    <lineage>
        <taxon>Bacteria</taxon>
        <taxon>Bacillati</taxon>
        <taxon>Actinomycetota</taxon>
        <taxon>Actinomycetes</taxon>
        <taxon>Mycobacteriales</taxon>
        <taxon>Nocardiaceae</taxon>
        <taxon>Nocardia</taxon>
    </lineage>
</organism>
<reference evidence="1 2" key="1">
    <citation type="submission" date="2020-04" db="EMBL/GenBank/DDBJ databases">
        <title>MicrobeNet Type strains.</title>
        <authorList>
            <person name="Nicholson A.C."/>
        </authorList>
    </citation>
    <scope>NUCLEOTIDE SEQUENCE [LARGE SCALE GENOMIC DNA]</scope>
    <source>
        <strain evidence="1 2">JCM 12354</strain>
    </source>
</reference>
<dbReference type="AlphaFoldDB" id="A0A846Y1A2"/>
<accession>A0A846Y1A2</accession>
<proteinExistence type="predicted"/>